<dbReference type="OMA" id="WDSTLHI"/>
<keyword evidence="2" id="KW-0677">Repeat</keyword>
<proteinExistence type="predicted"/>
<dbReference type="InterPro" id="IPR001680">
    <property type="entry name" value="WD40_rpt"/>
</dbReference>
<organism evidence="4 5">
    <name type="scientific">Allomyces macrogynus (strain ATCC 38327)</name>
    <name type="common">Allomyces javanicus var. macrogynus</name>
    <dbReference type="NCBI Taxonomy" id="578462"/>
    <lineage>
        <taxon>Eukaryota</taxon>
        <taxon>Fungi</taxon>
        <taxon>Fungi incertae sedis</taxon>
        <taxon>Blastocladiomycota</taxon>
        <taxon>Blastocladiomycetes</taxon>
        <taxon>Blastocladiales</taxon>
        <taxon>Blastocladiaceae</taxon>
        <taxon>Allomyces</taxon>
    </lineage>
</organism>
<feature type="repeat" description="WD" evidence="3">
    <location>
        <begin position="252"/>
        <end position="278"/>
    </location>
</feature>
<gene>
    <name evidence="4" type="ORF">AMAG_15123</name>
</gene>
<dbReference type="SUPFAM" id="SSF50978">
    <property type="entry name" value="WD40 repeat-like"/>
    <property type="match status" value="1"/>
</dbReference>
<evidence type="ECO:0000313" key="5">
    <source>
        <dbReference type="Proteomes" id="UP000054350"/>
    </source>
</evidence>
<dbReference type="AlphaFoldDB" id="A0A0L0T5X1"/>
<dbReference type="PANTHER" id="PTHR10971">
    <property type="entry name" value="MRNA EXPORT FACTOR AND BUB3"/>
    <property type="match status" value="1"/>
</dbReference>
<dbReference type="PROSITE" id="PS50082">
    <property type="entry name" value="WD_REPEATS_2"/>
    <property type="match status" value="2"/>
</dbReference>
<evidence type="ECO:0000256" key="2">
    <source>
        <dbReference type="ARBA" id="ARBA00022737"/>
    </source>
</evidence>
<dbReference type="Gene3D" id="2.130.10.10">
    <property type="entry name" value="YVTN repeat-like/Quinoprotein amine dehydrogenase"/>
    <property type="match status" value="1"/>
</dbReference>
<reference evidence="5" key="2">
    <citation type="submission" date="2009-11" db="EMBL/GenBank/DDBJ databases">
        <title>The Genome Sequence of Allomyces macrogynus strain ATCC 38327.</title>
        <authorList>
            <consortium name="The Broad Institute Genome Sequencing Platform"/>
            <person name="Russ C."/>
            <person name="Cuomo C."/>
            <person name="Shea T."/>
            <person name="Young S.K."/>
            <person name="Zeng Q."/>
            <person name="Koehrsen M."/>
            <person name="Haas B."/>
            <person name="Borodovsky M."/>
            <person name="Guigo R."/>
            <person name="Alvarado L."/>
            <person name="Berlin A."/>
            <person name="Borenstein D."/>
            <person name="Chen Z."/>
            <person name="Engels R."/>
            <person name="Freedman E."/>
            <person name="Gellesch M."/>
            <person name="Goldberg J."/>
            <person name="Griggs A."/>
            <person name="Gujja S."/>
            <person name="Heiman D."/>
            <person name="Hepburn T."/>
            <person name="Howarth C."/>
            <person name="Jen D."/>
            <person name="Larson L."/>
            <person name="Lewis B."/>
            <person name="Mehta T."/>
            <person name="Park D."/>
            <person name="Pearson M."/>
            <person name="Roberts A."/>
            <person name="Saif S."/>
            <person name="Shenoy N."/>
            <person name="Sisk P."/>
            <person name="Stolte C."/>
            <person name="Sykes S."/>
            <person name="Walk T."/>
            <person name="White J."/>
            <person name="Yandava C."/>
            <person name="Burger G."/>
            <person name="Gray M.W."/>
            <person name="Holland P.W.H."/>
            <person name="King N."/>
            <person name="Lang F.B.F."/>
            <person name="Roger A.J."/>
            <person name="Ruiz-Trillo I."/>
            <person name="Lander E."/>
            <person name="Nusbaum C."/>
        </authorList>
    </citation>
    <scope>NUCLEOTIDE SEQUENCE [LARGE SCALE GENOMIC DNA]</scope>
    <source>
        <strain evidence="5">ATCC 38327</strain>
    </source>
</reference>
<dbReference type="EMBL" id="GG745364">
    <property type="protein sequence ID" value="KNE70150.1"/>
    <property type="molecule type" value="Genomic_DNA"/>
</dbReference>
<name>A0A0L0T5X1_ALLM3</name>
<accession>A0A0L0T5X1</accession>
<protein>
    <submittedName>
        <fullName evidence="4">Uncharacterized protein</fullName>
    </submittedName>
</protein>
<dbReference type="Pfam" id="PF00400">
    <property type="entry name" value="WD40"/>
    <property type="match status" value="2"/>
</dbReference>
<dbReference type="Proteomes" id="UP000054350">
    <property type="component" value="Unassembled WGS sequence"/>
</dbReference>
<dbReference type="STRING" id="578462.A0A0L0T5X1"/>
<feature type="repeat" description="WD" evidence="3">
    <location>
        <begin position="101"/>
        <end position="141"/>
    </location>
</feature>
<dbReference type="eggNOG" id="KOG1036">
    <property type="taxonomic scope" value="Eukaryota"/>
</dbReference>
<evidence type="ECO:0000256" key="3">
    <source>
        <dbReference type="PROSITE-ProRule" id="PRU00221"/>
    </source>
</evidence>
<reference evidence="4 5" key="1">
    <citation type="submission" date="2009-11" db="EMBL/GenBank/DDBJ databases">
        <title>Annotation of Allomyces macrogynus ATCC 38327.</title>
        <authorList>
            <consortium name="The Broad Institute Genome Sequencing Platform"/>
            <person name="Russ C."/>
            <person name="Cuomo C."/>
            <person name="Burger G."/>
            <person name="Gray M.W."/>
            <person name="Holland P.W.H."/>
            <person name="King N."/>
            <person name="Lang F.B.F."/>
            <person name="Roger A.J."/>
            <person name="Ruiz-Trillo I."/>
            <person name="Young S.K."/>
            <person name="Zeng Q."/>
            <person name="Gargeya S."/>
            <person name="Fitzgerald M."/>
            <person name="Haas B."/>
            <person name="Abouelleil A."/>
            <person name="Alvarado L."/>
            <person name="Arachchi H.M."/>
            <person name="Berlin A."/>
            <person name="Chapman S.B."/>
            <person name="Gearin G."/>
            <person name="Goldberg J."/>
            <person name="Griggs A."/>
            <person name="Gujja S."/>
            <person name="Hansen M."/>
            <person name="Heiman D."/>
            <person name="Howarth C."/>
            <person name="Larimer J."/>
            <person name="Lui A."/>
            <person name="MacDonald P.J.P."/>
            <person name="McCowen C."/>
            <person name="Montmayeur A."/>
            <person name="Murphy C."/>
            <person name="Neiman D."/>
            <person name="Pearson M."/>
            <person name="Priest M."/>
            <person name="Roberts A."/>
            <person name="Saif S."/>
            <person name="Shea T."/>
            <person name="Sisk P."/>
            <person name="Stolte C."/>
            <person name="Sykes S."/>
            <person name="Wortman J."/>
            <person name="Nusbaum C."/>
            <person name="Birren B."/>
        </authorList>
    </citation>
    <scope>NUCLEOTIDE SEQUENCE [LARGE SCALE GENOMIC DNA]</scope>
    <source>
        <strain evidence="4 5">ATCC 38327</strain>
    </source>
</reference>
<dbReference type="SMART" id="SM00320">
    <property type="entry name" value="WD40"/>
    <property type="match status" value="4"/>
</dbReference>
<dbReference type="InterPro" id="IPR036322">
    <property type="entry name" value="WD40_repeat_dom_sf"/>
</dbReference>
<dbReference type="InterPro" id="IPR015943">
    <property type="entry name" value="WD40/YVTN_repeat-like_dom_sf"/>
</dbReference>
<evidence type="ECO:0000256" key="1">
    <source>
        <dbReference type="ARBA" id="ARBA00022574"/>
    </source>
</evidence>
<evidence type="ECO:0000313" key="4">
    <source>
        <dbReference type="EMBL" id="KNE70150.1"/>
    </source>
</evidence>
<sequence length="350" mass="37876">MSDTCPTGPYQLPDPPTAAISRVAYAPTSSPDLLVASWDGHVRRYDTATNTLAATIRVGDTAPPVTNACWSPVHPTTTSYTVSLDRAVRSIDWPTQTCTVLGEHDAGLRALAATADSLVYTGGWDAQVRVWDARAANAMVSAHAQVGRVMDLDVTPAHASAQPLLVVTTHDRGVAVFDRRQMTQPMQERVSPLKFPTRTVKCLPSGDGFVLASTEGRVAVEYFDADPAAQARRFAFKCHRQMVDGIEYIYPVNAVAFHPKYPMTFATGGADGVVSYWDGMHKKRIKALPRQPTSIASLDFTSDGNAIALAVSYTYEEGNKDHPPDALVIHSVRDADVRPRGATVRKAPDS</sequence>
<dbReference type="VEuPathDB" id="FungiDB:AMAG_15123"/>
<keyword evidence="1 3" id="KW-0853">WD repeat</keyword>
<keyword evidence="5" id="KW-1185">Reference proteome</keyword>
<dbReference type="OrthoDB" id="10262475at2759"/>